<reference evidence="8 9" key="1">
    <citation type="submission" date="2018-02" db="EMBL/GenBank/DDBJ databases">
        <title>Subsurface microbial communities from deep shales in Ohio and West Virginia, USA.</title>
        <authorList>
            <person name="Wrighton K."/>
        </authorList>
    </citation>
    <scope>NUCLEOTIDE SEQUENCE [LARGE SCALE GENOMIC DNA]</scope>
    <source>
        <strain evidence="8 9">OWC-DMM</strain>
    </source>
</reference>
<evidence type="ECO:0000256" key="3">
    <source>
        <dbReference type="ARBA" id="ARBA00022649"/>
    </source>
</evidence>
<evidence type="ECO:0000256" key="6">
    <source>
        <dbReference type="ARBA" id="ARBA00049880"/>
    </source>
</evidence>
<keyword evidence="4 8" id="KW-0808">Transferase</keyword>
<dbReference type="SUPFAM" id="SSF55729">
    <property type="entry name" value="Acyl-CoA N-acyltransferases (Nat)"/>
    <property type="match status" value="1"/>
</dbReference>
<evidence type="ECO:0000259" key="7">
    <source>
        <dbReference type="Pfam" id="PF13673"/>
    </source>
</evidence>
<comment type="similarity">
    <text evidence="1">Belongs to the acetyltransferase family. GNAT subfamily.</text>
</comment>
<name>A0A2S6HKJ1_9GAMM</name>
<protein>
    <submittedName>
        <fullName evidence="8">Acetyltransferase (GNAT) family protein</fullName>
    </submittedName>
</protein>
<dbReference type="InterPro" id="IPR000182">
    <property type="entry name" value="GNAT_dom"/>
</dbReference>
<dbReference type="Proteomes" id="UP000240010">
    <property type="component" value="Unassembled WGS sequence"/>
</dbReference>
<evidence type="ECO:0000256" key="2">
    <source>
        <dbReference type="ARBA" id="ARBA00022491"/>
    </source>
</evidence>
<proteinExistence type="inferred from homology"/>
<sequence length="160" mass="17866">MALSIRSLDRSHDLNSFNCGNIVLDAWLKNTSRQHQKKNISRTFVLMQDEIIIGYYSLAIRGLMLTEALPKNMKKSLPLNVPAMTLARLAVLLQEQKKGHGERLLLDAMTQVKTASRLIGGSFLFVDAKDTELATFYARYGFVALPDAPLTLCMLIADIP</sequence>
<feature type="domain" description="N-acetyltransferase" evidence="7">
    <location>
        <begin position="38"/>
        <end position="145"/>
    </location>
</feature>
<accession>A0A2S6HKJ1</accession>
<evidence type="ECO:0000313" key="9">
    <source>
        <dbReference type="Proteomes" id="UP000240010"/>
    </source>
</evidence>
<dbReference type="Pfam" id="PF13673">
    <property type="entry name" value="Acetyltransf_10"/>
    <property type="match status" value="1"/>
</dbReference>
<keyword evidence="2" id="KW-0678">Repressor</keyword>
<dbReference type="InterPro" id="IPR016181">
    <property type="entry name" value="Acyl_CoA_acyltransferase"/>
</dbReference>
<comment type="catalytic activity">
    <reaction evidence="6">
        <text>glycyl-tRNA(Gly) + acetyl-CoA = N-acetylglycyl-tRNA(Gly) + CoA + H(+)</text>
        <dbReference type="Rhea" id="RHEA:81867"/>
        <dbReference type="Rhea" id="RHEA-COMP:9683"/>
        <dbReference type="Rhea" id="RHEA-COMP:19766"/>
        <dbReference type="ChEBI" id="CHEBI:15378"/>
        <dbReference type="ChEBI" id="CHEBI:57287"/>
        <dbReference type="ChEBI" id="CHEBI:57288"/>
        <dbReference type="ChEBI" id="CHEBI:78522"/>
        <dbReference type="ChEBI" id="CHEBI:232036"/>
    </reaction>
</comment>
<evidence type="ECO:0000256" key="5">
    <source>
        <dbReference type="ARBA" id="ARBA00023315"/>
    </source>
</evidence>
<comment type="caution">
    <text evidence="8">The sequence shown here is derived from an EMBL/GenBank/DDBJ whole genome shotgun (WGS) entry which is preliminary data.</text>
</comment>
<dbReference type="PANTHER" id="PTHR36449">
    <property type="entry name" value="ACETYLTRANSFERASE-RELATED"/>
    <property type="match status" value="1"/>
</dbReference>
<gene>
    <name evidence="8" type="ORF">B0F87_101396</name>
</gene>
<dbReference type="PANTHER" id="PTHR36449:SF1">
    <property type="entry name" value="ACETYLTRANSFERASE"/>
    <property type="match status" value="1"/>
</dbReference>
<evidence type="ECO:0000256" key="1">
    <source>
        <dbReference type="ARBA" id="ARBA00009342"/>
    </source>
</evidence>
<evidence type="ECO:0000256" key="4">
    <source>
        <dbReference type="ARBA" id="ARBA00022679"/>
    </source>
</evidence>
<keyword evidence="5" id="KW-0012">Acyltransferase</keyword>
<dbReference type="EMBL" id="PTIZ01000001">
    <property type="protein sequence ID" value="PPK78014.1"/>
    <property type="molecule type" value="Genomic_DNA"/>
</dbReference>
<dbReference type="GO" id="GO:0016746">
    <property type="term" value="F:acyltransferase activity"/>
    <property type="evidence" value="ECO:0007669"/>
    <property type="project" value="UniProtKB-KW"/>
</dbReference>
<keyword evidence="3" id="KW-1277">Toxin-antitoxin system</keyword>
<evidence type="ECO:0000313" key="8">
    <source>
        <dbReference type="EMBL" id="PPK78014.1"/>
    </source>
</evidence>
<dbReference type="AlphaFoldDB" id="A0A2S6HKJ1"/>
<dbReference type="Gene3D" id="3.40.630.30">
    <property type="match status" value="1"/>
</dbReference>
<organism evidence="8 9">
    <name type="scientific">Methylobacter tundripaludum</name>
    <dbReference type="NCBI Taxonomy" id="173365"/>
    <lineage>
        <taxon>Bacteria</taxon>
        <taxon>Pseudomonadati</taxon>
        <taxon>Pseudomonadota</taxon>
        <taxon>Gammaproteobacteria</taxon>
        <taxon>Methylococcales</taxon>
        <taxon>Methylococcaceae</taxon>
        <taxon>Methylobacter</taxon>
    </lineage>
</organism>